<feature type="region of interest" description="Disordered" evidence="1">
    <location>
        <begin position="19"/>
        <end position="83"/>
    </location>
</feature>
<dbReference type="Proteomes" id="UP000054321">
    <property type="component" value="Unassembled WGS sequence"/>
</dbReference>
<reference evidence="3 4" key="1">
    <citation type="submission" date="2014-04" db="EMBL/GenBank/DDBJ databases">
        <authorList>
            <consortium name="DOE Joint Genome Institute"/>
            <person name="Kuo A."/>
            <person name="Martino E."/>
            <person name="Perotto S."/>
            <person name="Kohler A."/>
            <person name="Nagy L.G."/>
            <person name="Floudas D."/>
            <person name="Copeland A."/>
            <person name="Barry K.W."/>
            <person name="Cichocki N."/>
            <person name="Veneault-Fourrey C."/>
            <person name="LaButti K."/>
            <person name="Lindquist E.A."/>
            <person name="Lipzen A."/>
            <person name="Lundell T."/>
            <person name="Morin E."/>
            <person name="Murat C."/>
            <person name="Sun H."/>
            <person name="Tunlid A."/>
            <person name="Henrissat B."/>
            <person name="Grigoriev I.V."/>
            <person name="Hibbett D.S."/>
            <person name="Martin F."/>
            <person name="Nordberg H.P."/>
            <person name="Cantor M.N."/>
            <person name="Hua S.X."/>
        </authorList>
    </citation>
    <scope>NUCLEOTIDE SEQUENCE [LARGE SCALE GENOMIC DNA]</scope>
    <source>
        <strain evidence="3 4">Zn</strain>
    </source>
</reference>
<evidence type="ECO:0000256" key="2">
    <source>
        <dbReference type="SAM" id="Phobius"/>
    </source>
</evidence>
<dbReference type="EMBL" id="KN832877">
    <property type="protein sequence ID" value="KIN00166.1"/>
    <property type="molecule type" value="Genomic_DNA"/>
</dbReference>
<name>A0A0C3GVR1_OIDMZ</name>
<dbReference type="InParanoid" id="A0A0C3GVR1"/>
<reference evidence="4" key="2">
    <citation type="submission" date="2015-01" db="EMBL/GenBank/DDBJ databases">
        <title>Evolutionary Origins and Diversification of the Mycorrhizal Mutualists.</title>
        <authorList>
            <consortium name="DOE Joint Genome Institute"/>
            <consortium name="Mycorrhizal Genomics Consortium"/>
            <person name="Kohler A."/>
            <person name="Kuo A."/>
            <person name="Nagy L.G."/>
            <person name="Floudas D."/>
            <person name="Copeland A."/>
            <person name="Barry K.W."/>
            <person name="Cichocki N."/>
            <person name="Veneault-Fourrey C."/>
            <person name="LaButti K."/>
            <person name="Lindquist E.A."/>
            <person name="Lipzen A."/>
            <person name="Lundell T."/>
            <person name="Morin E."/>
            <person name="Murat C."/>
            <person name="Riley R."/>
            <person name="Ohm R."/>
            <person name="Sun H."/>
            <person name="Tunlid A."/>
            <person name="Henrissat B."/>
            <person name="Grigoriev I.V."/>
            <person name="Hibbett D.S."/>
            <person name="Martin F."/>
        </authorList>
    </citation>
    <scope>NUCLEOTIDE SEQUENCE [LARGE SCALE GENOMIC DNA]</scope>
    <source>
        <strain evidence="4">Zn</strain>
    </source>
</reference>
<organism evidence="3 4">
    <name type="scientific">Oidiodendron maius (strain Zn)</name>
    <dbReference type="NCBI Taxonomy" id="913774"/>
    <lineage>
        <taxon>Eukaryota</taxon>
        <taxon>Fungi</taxon>
        <taxon>Dikarya</taxon>
        <taxon>Ascomycota</taxon>
        <taxon>Pezizomycotina</taxon>
        <taxon>Leotiomycetes</taxon>
        <taxon>Leotiomycetes incertae sedis</taxon>
        <taxon>Myxotrichaceae</taxon>
        <taxon>Oidiodendron</taxon>
    </lineage>
</organism>
<accession>A0A0C3GVR1</accession>
<feature type="compositionally biased region" description="Polar residues" evidence="1">
    <location>
        <begin position="23"/>
        <end position="40"/>
    </location>
</feature>
<protein>
    <submittedName>
        <fullName evidence="3">Uncharacterized protein</fullName>
    </submittedName>
</protein>
<keyword evidence="2" id="KW-0472">Membrane</keyword>
<evidence type="ECO:0000313" key="4">
    <source>
        <dbReference type="Proteomes" id="UP000054321"/>
    </source>
</evidence>
<gene>
    <name evidence="3" type="ORF">OIDMADRAFT_145675</name>
</gene>
<evidence type="ECO:0000313" key="3">
    <source>
        <dbReference type="EMBL" id="KIN00166.1"/>
    </source>
</evidence>
<keyword evidence="4" id="KW-1185">Reference proteome</keyword>
<keyword evidence="2" id="KW-0812">Transmembrane</keyword>
<evidence type="ECO:0000256" key="1">
    <source>
        <dbReference type="SAM" id="MobiDB-lite"/>
    </source>
</evidence>
<feature type="transmembrane region" description="Helical" evidence="2">
    <location>
        <begin position="109"/>
        <end position="127"/>
    </location>
</feature>
<proteinExistence type="predicted"/>
<sequence>MVVVWEVEEKPWSKLRGPLPHSTRLNSSPLPDSVVRSSIPATGGEAVRNRERPNPSTHNATDPDYCNPTTSSNDDSTTTAATTTTITLRPGKEMPPGPRWRTILLPRSMILLITMPALVSSFLPLSFAPLRSPFLPMAHHDHDPPYDDSSYFCAYIRVRATEDKVLRSSPFPRGWLPLPGR</sequence>
<dbReference type="HOGENOM" id="CLU_1489425_0_0_1"/>
<dbReference type="AlphaFoldDB" id="A0A0C3GVR1"/>
<feature type="compositionally biased region" description="Low complexity" evidence="1">
    <location>
        <begin position="69"/>
        <end position="83"/>
    </location>
</feature>
<keyword evidence="2" id="KW-1133">Transmembrane helix</keyword>